<evidence type="ECO:0000259" key="4">
    <source>
        <dbReference type="Pfam" id="PF14343"/>
    </source>
</evidence>
<dbReference type="STRING" id="159292.SAMN05192546_10964"/>
<dbReference type="InterPro" id="IPR018911">
    <property type="entry name" value="Gmad2_Ig-like_dom"/>
</dbReference>
<reference evidence="5 6" key="1">
    <citation type="submission" date="2016-10" db="EMBL/GenBank/DDBJ databases">
        <authorList>
            <person name="de Groot N.N."/>
        </authorList>
    </citation>
    <scope>NUCLEOTIDE SEQUENCE [LARGE SCALE GENOMIC DNA]</scope>
    <source>
        <strain evidence="5 6">APO</strain>
    </source>
</reference>
<evidence type="ECO:0000259" key="3">
    <source>
        <dbReference type="Pfam" id="PF10648"/>
    </source>
</evidence>
<accession>A0A1H3QG75</accession>
<feature type="domain" description="Bacterial spore germination immunoglobulin-like" evidence="3">
    <location>
        <begin position="280"/>
        <end position="364"/>
    </location>
</feature>
<feature type="chain" id="PRO_5011793845" evidence="1">
    <location>
        <begin position="26"/>
        <end position="379"/>
    </location>
</feature>
<evidence type="ECO:0000313" key="6">
    <source>
        <dbReference type="Proteomes" id="UP000199230"/>
    </source>
</evidence>
<evidence type="ECO:0000256" key="1">
    <source>
        <dbReference type="SAM" id="SignalP"/>
    </source>
</evidence>
<keyword evidence="1" id="KW-0732">Signal</keyword>
<feature type="domain" description="Copper amine oxidase-like N-terminal" evidence="2">
    <location>
        <begin position="37"/>
        <end position="143"/>
    </location>
</feature>
<protein>
    <submittedName>
        <fullName evidence="5">Immunoglobulin-like domain of spore germination</fullName>
    </submittedName>
</protein>
<dbReference type="InterPro" id="IPR012854">
    <property type="entry name" value="Cu_amine_oxidase-like_N"/>
</dbReference>
<gene>
    <name evidence="5" type="ORF">SAMN05192546_10964</name>
</gene>
<dbReference type="Pfam" id="PF14343">
    <property type="entry name" value="PrcB_C"/>
    <property type="match status" value="1"/>
</dbReference>
<dbReference type="AlphaFoldDB" id="A0A1H3QG75"/>
<name>A0A1H3QG75_9FIRM</name>
<dbReference type="Pfam" id="PF10648">
    <property type="entry name" value="Gmad2"/>
    <property type="match status" value="1"/>
</dbReference>
<feature type="domain" description="PrcB C-terminal" evidence="4">
    <location>
        <begin position="187"/>
        <end position="242"/>
    </location>
</feature>
<dbReference type="EMBL" id="FNPV01000009">
    <property type="protein sequence ID" value="SDZ12396.1"/>
    <property type="molecule type" value="Genomic_DNA"/>
</dbReference>
<dbReference type="Proteomes" id="UP000199230">
    <property type="component" value="Unassembled WGS sequence"/>
</dbReference>
<dbReference type="InterPro" id="IPR025748">
    <property type="entry name" value="PrcB_C_dom"/>
</dbReference>
<sequence length="379" mass="42515">MYRNKGLLITLALLLLFAQTSMVLAEEIDQSEPKVRVDGQLLRPEVSPIIESGRTLVEMRSIFEALGAELEWDGETRKVTAHHGDKVMMLTIDRMTAILQGQAYELEVPPRIVEGRTVVPLRFVSEALGADVKWEEETRSVMITTDHEALSVVQEVEQEELPEEIASWIEYSQNTWLAQEKVVEDIMYLLVTYGEKPTGGYSVDIQQVMESEEEIIVKVSFTQPGEEDIVTQAITHPYDLFAMKPTEKPVVYEVIGDESYVPTLVGLETLSPILAESRGIKIFRPAPEEKVATSFTFEGIANVFEGNVLYRLSNEEGEELVFDFTTGAMGDWGAIEETIEIPETVEAGETLLLEFFTESAKDGSIQDLIEIPLHVEKPL</sequence>
<evidence type="ECO:0000313" key="5">
    <source>
        <dbReference type="EMBL" id="SDZ12396.1"/>
    </source>
</evidence>
<feature type="signal peptide" evidence="1">
    <location>
        <begin position="1"/>
        <end position="25"/>
    </location>
</feature>
<dbReference type="OrthoDB" id="2067368at2"/>
<dbReference type="Gene3D" id="3.30.457.10">
    <property type="entry name" value="Copper amine oxidase-like, N-terminal domain"/>
    <property type="match status" value="1"/>
</dbReference>
<evidence type="ECO:0000259" key="2">
    <source>
        <dbReference type="Pfam" id="PF07833"/>
    </source>
</evidence>
<dbReference type="InterPro" id="IPR036582">
    <property type="entry name" value="Mao_N_sf"/>
</dbReference>
<dbReference type="Pfam" id="PF07833">
    <property type="entry name" value="Cu_amine_oxidN1"/>
    <property type="match status" value="1"/>
</dbReference>
<proteinExistence type="predicted"/>
<dbReference type="RefSeq" id="WP_093314858.1">
    <property type="nucleotide sequence ID" value="NZ_FNPV01000009.1"/>
</dbReference>
<keyword evidence="6" id="KW-1185">Reference proteome</keyword>
<dbReference type="SUPFAM" id="SSF55383">
    <property type="entry name" value="Copper amine oxidase, domain N"/>
    <property type="match status" value="1"/>
</dbReference>
<organism evidence="5 6">
    <name type="scientific">Tindallia californiensis</name>
    <dbReference type="NCBI Taxonomy" id="159292"/>
    <lineage>
        <taxon>Bacteria</taxon>
        <taxon>Bacillati</taxon>
        <taxon>Bacillota</taxon>
        <taxon>Clostridia</taxon>
        <taxon>Peptostreptococcales</taxon>
        <taxon>Tindalliaceae</taxon>
        <taxon>Tindallia</taxon>
    </lineage>
</organism>